<feature type="chain" id="PRO_5011690916" evidence="3">
    <location>
        <begin position="21"/>
        <end position="452"/>
    </location>
</feature>
<dbReference type="InterPro" id="IPR000073">
    <property type="entry name" value="AB_hydrolase_1"/>
</dbReference>
<evidence type="ECO:0000313" key="6">
    <source>
        <dbReference type="Proteomes" id="UP000198773"/>
    </source>
</evidence>
<evidence type="ECO:0000259" key="4">
    <source>
        <dbReference type="Pfam" id="PF00561"/>
    </source>
</evidence>
<dbReference type="Gene3D" id="3.40.50.1820">
    <property type="entry name" value="alpha/beta hydrolase"/>
    <property type="match status" value="1"/>
</dbReference>
<evidence type="ECO:0000256" key="2">
    <source>
        <dbReference type="ARBA" id="ARBA00022801"/>
    </source>
</evidence>
<dbReference type="RefSeq" id="WP_139243655.1">
    <property type="nucleotide sequence ID" value="NZ_FNRM01000002.1"/>
</dbReference>
<evidence type="ECO:0000256" key="3">
    <source>
        <dbReference type="SAM" id="SignalP"/>
    </source>
</evidence>
<keyword evidence="6" id="KW-1185">Reference proteome</keyword>
<dbReference type="AlphaFoldDB" id="A0A1H3Z9B3"/>
<feature type="domain" description="AB hydrolase-1" evidence="4">
    <location>
        <begin position="80"/>
        <end position="238"/>
    </location>
</feature>
<dbReference type="InterPro" id="IPR051601">
    <property type="entry name" value="Serine_prot/Carboxylest_S33"/>
</dbReference>
<keyword evidence="2 5" id="KW-0378">Hydrolase</keyword>
<evidence type="ECO:0000256" key="1">
    <source>
        <dbReference type="ARBA" id="ARBA00010088"/>
    </source>
</evidence>
<dbReference type="SUPFAM" id="SSF53474">
    <property type="entry name" value="alpha/beta-Hydrolases"/>
    <property type="match status" value="1"/>
</dbReference>
<evidence type="ECO:0000313" key="5">
    <source>
        <dbReference type="EMBL" id="SEA19922.1"/>
    </source>
</evidence>
<sequence length="452" mass="48952">MKSIYTFVGLVALYANTAAAASFGPCMDPVTDATLAASSCARVKVPLDHAGQVEGELELAIRKFAVEDQASRRGQIWLIAGGPGEPGAAFYPFIDVFRAAFPDYDLLIPDHRGTGESSRLCPEQEALDSEDGYALAGSEWGPCIGYLFANPARTQAFSITNAAQDLAALIKRYREPGEVKLYGVSYGTQLALRLLQVAQPELDALILDGLVPPESAAQWDLSYRTAIVDAVGRQLLDQESTLRLNTLLANESKPWKEVLGRTDLRQFLGALLNYPDLRAHIPAMIDELTRAETTLLQQTATALTKSHEELTPYPQSANSLPLVMLISASENNSRPDLSAEIVAKEAKDALFISPLPGLLTNSAAPLYQRDQYFGQVPEQLPRTLIIHGTLDPNTHYEGALAHAELLKPAGEVQFSTVRHGAHFLAMAAPECFIQVASAFVGDAEVPEHCDAL</sequence>
<dbReference type="GO" id="GO:0016787">
    <property type="term" value="F:hydrolase activity"/>
    <property type="evidence" value="ECO:0007669"/>
    <property type="project" value="UniProtKB-KW"/>
</dbReference>
<proteinExistence type="inferred from homology"/>
<comment type="similarity">
    <text evidence="1">Belongs to the peptidase S33 family.</text>
</comment>
<dbReference type="InterPro" id="IPR029058">
    <property type="entry name" value="AB_hydrolase_fold"/>
</dbReference>
<dbReference type="Pfam" id="PF00561">
    <property type="entry name" value="Abhydrolase_1"/>
    <property type="match status" value="1"/>
</dbReference>
<keyword evidence="3" id="KW-0732">Signal</keyword>
<name>A0A1H3Z9B3_ALKAM</name>
<dbReference type="PANTHER" id="PTHR43248">
    <property type="entry name" value="2-SUCCINYL-6-HYDROXY-2,4-CYCLOHEXADIENE-1-CARBOXYLATE SYNTHASE"/>
    <property type="match status" value="1"/>
</dbReference>
<reference evidence="5 6" key="1">
    <citation type="submission" date="2016-10" db="EMBL/GenBank/DDBJ databases">
        <authorList>
            <person name="de Groot N.N."/>
        </authorList>
    </citation>
    <scope>NUCLEOTIDE SEQUENCE [LARGE SCALE GENOMIC DNA]</scope>
    <source>
        <strain evidence="5 6">CGMCC 1.3430</strain>
    </source>
</reference>
<gene>
    <name evidence="5" type="ORF">SAMN04488051_10269</name>
</gene>
<accession>A0A1H3Z9B3</accession>
<dbReference type="EMBL" id="FNRM01000002">
    <property type="protein sequence ID" value="SEA19922.1"/>
    <property type="molecule type" value="Genomic_DNA"/>
</dbReference>
<dbReference type="STRING" id="152573.SAMN04488051_10269"/>
<dbReference type="Proteomes" id="UP000198773">
    <property type="component" value="Unassembled WGS sequence"/>
</dbReference>
<protein>
    <submittedName>
        <fullName evidence="5">Alpha/beta hydrolase fold</fullName>
    </submittedName>
</protein>
<dbReference type="OrthoDB" id="613638at2"/>
<feature type="signal peptide" evidence="3">
    <location>
        <begin position="1"/>
        <end position="20"/>
    </location>
</feature>
<organism evidence="5 6">
    <name type="scientific">Alkalimonas amylolytica</name>
    <dbReference type="NCBI Taxonomy" id="152573"/>
    <lineage>
        <taxon>Bacteria</taxon>
        <taxon>Pseudomonadati</taxon>
        <taxon>Pseudomonadota</taxon>
        <taxon>Gammaproteobacteria</taxon>
        <taxon>Alkalimonas</taxon>
    </lineage>
</organism>